<protein>
    <recommendedName>
        <fullName evidence="4">Seminal fluid protein HACP044</fullName>
    </recommendedName>
</protein>
<evidence type="ECO:0000313" key="3">
    <source>
        <dbReference type="Proteomes" id="UP000823941"/>
    </source>
</evidence>
<name>A0ABQ7R4R4_PLUXY</name>
<dbReference type="EMBL" id="JAHIBW010000003">
    <property type="protein sequence ID" value="KAG7312287.1"/>
    <property type="molecule type" value="Genomic_DNA"/>
</dbReference>
<comment type="caution">
    <text evidence="2">The sequence shown here is derived from an EMBL/GenBank/DDBJ whole genome shotgun (WGS) entry which is preliminary data.</text>
</comment>
<keyword evidence="3" id="KW-1185">Reference proteome</keyword>
<proteinExistence type="predicted"/>
<evidence type="ECO:0008006" key="4">
    <source>
        <dbReference type="Google" id="ProtNLM"/>
    </source>
</evidence>
<evidence type="ECO:0000256" key="1">
    <source>
        <dbReference type="SAM" id="SignalP"/>
    </source>
</evidence>
<feature type="signal peptide" evidence="1">
    <location>
        <begin position="1"/>
        <end position="19"/>
    </location>
</feature>
<feature type="chain" id="PRO_5045044346" description="Seminal fluid protein HACP044" evidence="1">
    <location>
        <begin position="20"/>
        <end position="108"/>
    </location>
</feature>
<accession>A0ABQ7R4R4</accession>
<dbReference type="Proteomes" id="UP000823941">
    <property type="component" value="Chromosome 3"/>
</dbReference>
<gene>
    <name evidence="2" type="ORF">JYU34_001761</name>
</gene>
<organism evidence="2 3">
    <name type="scientific">Plutella xylostella</name>
    <name type="common">Diamondback moth</name>
    <name type="synonym">Plutella maculipennis</name>
    <dbReference type="NCBI Taxonomy" id="51655"/>
    <lineage>
        <taxon>Eukaryota</taxon>
        <taxon>Metazoa</taxon>
        <taxon>Ecdysozoa</taxon>
        <taxon>Arthropoda</taxon>
        <taxon>Hexapoda</taxon>
        <taxon>Insecta</taxon>
        <taxon>Pterygota</taxon>
        <taxon>Neoptera</taxon>
        <taxon>Endopterygota</taxon>
        <taxon>Lepidoptera</taxon>
        <taxon>Glossata</taxon>
        <taxon>Ditrysia</taxon>
        <taxon>Yponomeutoidea</taxon>
        <taxon>Plutellidae</taxon>
        <taxon>Plutella</taxon>
    </lineage>
</organism>
<sequence length="108" mass="12742">MAFYKIALLIAVAATVVEGQRPFYAGSRPIGYPEIVQNEDLLSNRFGVDEPVPLEVRGDRNLVYRLKQLPEDNQPFWYLNWRQYDEARRQPQSWPQRPSFFNQNNGRK</sequence>
<evidence type="ECO:0000313" key="2">
    <source>
        <dbReference type="EMBL" id="KAG7312287.1"/>
    </source>
</evidence>
<keyword evidence="1" id="KW-0732">Signal</keyword>
<reference evidence="2 3" key="1">
    <citation type="submission" date="2021-06" db="EMBL/GenBank/DDBJ databases">
        <title>A haploid diamondback moth (Plutella xylostella L.) genome assembly resolves 31 chromosomes and identifies a diamide resistance mutation.</title>
        <authorList>
            <person name="Ward C.M."/>
            <person name="Perry K.D."/>
            <person name="Baker G."/>
            <person name="Powis K."/>
            <person name="Heckel D.G."/>
            <person name="Baxter S.W."/>
        </authorList>
    </citation>
    <scope>NUCLEOTIDE SEQUENCE [LARGE SCALE GENOMIC DNA]</scope>
    <source>
        <strain evidence="2 3">LV</strain>
        <tissue evidence="2">Single pupa</tissue>
    </source>
</reference>